<protein>
    <recommendedName>
        <fullName evidence="3">USP domain-containing protein</fullName>
    </recommendedName>
</protein>
<feature type="compositionally biased region" description="Polar residues" evidence="2">
    <location>
        <begin position="402"/>
        <end position="420"/>
    </location>
</feature>
<feature type="compositionally biased region" description="Low complexity" evidence="2">
    <location>
        <begin position="477"/>
        <end position="511"/>
    </location>
</feature>
<keyword evidence="5" id="KW-1185">Reference proteome</keyword>
<evidence type="ECO:0000313" key="5">
    <source>
        <dbReference type="Proteomes" id="UP001314263"/>
    </source>
</evidence>
<dbReference type="InterPro" id="IPR028889">
    <property type="entry name" value="USP"/>
</dbReference>
<dbReference type="InterPro" id="IPR001394">
    <property type="entry name" value="Peptidase_C19_UCH"/>
</dbReference>
<feature type="compositionally biased region" description="Low complexity" evidence="2">
    <location>
        <begin position="1003"/>
        <end position="1023"/>
    </location>
</feature>
<dbReference type="Gene3D" id="3.90.70.10">
    <property type="entry name" value="Cysteine proteinases"/>
    <property type="match status" value="3"/>
</dbReference>
<feature type="compositionally biased region" description="Polar residues" evidence="2">
    <location>
        <begin position="609"/>
        <end position="635"/>
    </location>
</feature>
<feature type="compositionally biased region" description="Low complexity" evidence="2">
    <location>
        <begin position="1075"/>
        <end position="1090"/>
    </location>
</feature>
<dbReference type="Proteomes" id="UP001314263">
    <property type="component" value="Unassembled WGS sequence"/>
</dbReference>
<feature type="region of interest" description="Disordered" evidence="2">
    <location>
        <begin position="851"/>
        <end position="961"/>
    </location>
</feature>
<accession>A0AAV1HZG7</accession>
<dbReference type="Gene3D" id="3.30.40.10">
    <property type="entry name" value="Zinc/RING finger domain, C3HC4 (zinc finger)"/>
    <property type="match status" value="1"/>
</dbReference>
<dbReference type="GO" id="GO:0016579">
    <property type="term" value="P:protein deubiquitination"/>
    <property type="evidence" value="ECO:0007669"/>
    <property type="project" value="InterPro"/>
</dbReference>
<gene>
    <name evidence="4" type="ORF">CVIRNUC_002457</name>
</gene>
<dbReference type="AlphaFoldDB" id="A0AAV1HZG7"/>
<evidence type="ECO:0000256" key="2">
    <source>
        <dbReference type="SAM" id="MobiDB-lite"/>
    </source>
</evidence>
<feature type="region of interest" description="Disordered" evidence="2">
    <location>
        <begin position="271"/>
        <end position="298"/>
    </location>
</feature>
<dbReference type="InterPro" id="IPR018200">
    <property type="entry name" value="USP_CS"/>
</dbReference>
<feature type="compositionally biased region" description="Polar residues" evidence="2">
    <location>
        <begin position="512"/>
        <end position="526"/>
    </location>
</feature>
<evidence type="ECO:0000313" key="4">
    <source>
        <dbReference type="EMBL" id="CAK0756460.1"/>
    </source>
</evidence>
<sequence>MPLCKHVAEWKEERGGPLAYRPLQRGFLAQGGSTTQLSSSCVCLHCAAAHGSFARLQQYHSEAGQHGHVTACDTRRRELYCFACSDYIYDADFDSAMLGVSAVKLNVPDVPKKIENEPPEAKSATQQHSGKALALAPAAAIGKAHNFPYGLRGLCNLGNTCFMNSVLQAMVHAPLLRNFYLSGSHVRSQCVHSLAKPCLSCELDGIFSASYSGATQPFSPAAFLHAWWRHADHHLASYQQQDAHEFYLYALAGLGQSRMAPEEKVARALEEAPAQLQQPQQQAAQEAGVPSAAAQLPAAKEASAEDNCLLMPSAYARNASLAGPSDQEGVLGSYQPTHASSTHALLGHSNQHIPSHLTNGCSLQGQPGFAPAPSQAARLQHSRSAPGSPKQSSHEQLMACQVPQQQHQLSASSAPQQQRFQSSSIAQLACNSQMRPSMPQPTAGHIAGLCNGGARTVQLPAPQSQWMLPGMQATAGQHSSSTQQQQPQSIMQQSSSHLQPLQSSMQHSSSQVEAKQSSMKVSSASWQSHLPGVQQQQQQLQQSHSAGAQQGVPEHTQPWAPCQNGFPQPFKAGVRPGLSPHLKQEPGLGQQQSACLPQPRSPMLPQMQHGLQQTAWQHPQSLSVPAHQVPQQPSSLHALHGWVPQPGGSLAPQSMSQQPDMKQESDPEPAQNGVKQEQPQEDGLSQAAAPEAEGIVQRIFGGVLQSEVICAACCHISTAYDPFLDISLDIGAPPLPPPPMLKPPAHGAHRQSSGPKRLTGAAAMAVAAAQKRAAVSAPAEVSLGGTPESVMPMTSALPEQLPASGNLSADVADAPELARPSEAERTSPDTDVISIVGEATSQKALSEICSMERSGSQNAGDAGKSWQGTPALEEPPTRRGSTEAPVPEYRASPTEASERDFASTTRGPISSEGASSGVVGNSQDVDEAMSTPNGRIKQRPQSSGGGRGRPGSGGNKRQARCMQCPTCLRPAQKKACLRNAALRSAASLDRAPSADGVSVEVTAAEAPSQPSPSPDAASTPSKASGHRIRSEEDALGASSRSPSLTFPTRASLPQPETPHAAAVTPLPFTNGASEQQQQQHQQQQGAAAGARQKLHGTVSLLGCLQRFVRPERIGAAERWVCGGCGRPQHAVKQMSVHRLPPVLCLHVKRFEHTGVGKKLYTPLEFTAYLDMRPYLSSSVMHARLVSHGLQGRQQGKGALSVVPAQRAQQEAEADPCLYELYTVVCHRGNLQGGHYVSYVKCRDAWYLCDDSAVFQVDERTACCPSAYMLFYRQLAIQA</sequence>
<comment type="similarity">
    <text evidence="1">Belongs to the peptidase C19 family.</text>
</comment>
<organism evidence="4 5">
    <name type="scientific">Coccomyxa viridis</name>
    <dbReference type="NCBI Taxonomy" id="1274662"/>
    <lineage>
        <taxon>Eukaryota</taxon>
        <taxon>Viridiplantae</taxon>
        <taxon>Chlorophyta</taxon>
        <taxon>core chlorophytes</taxon>
        <taxon>Trebouxiophyceae</taxon>
        <taxon>Trebouxiophyceae incertae sedis</taxon>
        <taxon>Coccomyxaceae</taxon>
        <taxon>Coccomyxa</taxon>
    </lineage>
</organism>
<dbReference type="SUPFAM" id="SSF54001">
    <property type="entry name" value="Cysteine proteinases"/>
    <property type="match status" value="1"/>
</dbReference>
<name>A0AAV1HZG7_9CHLO</name>
<feature type="compositionally biased region" description="Low complexity" evidence="2">
    <location>
        <begin position="271"/>
        <end position="287"/>
    </location>
</feature>
<feature type="compositionally biased region" description="Polar residues" evidence="2">
    <location>
        <begin position="651"/>
        <end position="660"/>
    </location>
</feature>
<feature type="compositionally biased region" description="Polar residues" evidence="2">
    <location>
        <begin position="1038"/>
        <end position="1048"/>
    </location>
</feature>
<feature type="compositionally biased region" description="Low complexity" evidence="2">
    <location>
        <begin position="984"/>
        <end position="994"/>
    </location>
</feature>
<dbReference type="PROSITE" id="PS00972">
    <property type="entry name" value="USP_1"/>
    <property type="match status" value="1"/>
</dbReference>
<dbReference type="EMBL" id="CAUYUE010000003">
    <property type="protein sequence ID" value="CAK0756460.1"/>
    <property type="molecule type" value="Genomic_DNA"/>
</dbReference>
<feature type="compositionally biased region" description="Polar residues" evidence="2">
    <location>
        <begin position="356"/>
        <end position="365"/>
    </location>
</feature>
<dbReference type="Pfam" id="PF00443">
    <property type="entry name" value="UCH"/>
    <property type="match status" value="2"/>
</dbReference>
<evidence type="ECO:0000259" key="3">
    <source>
        <dbReference type="PROSITE" id="PS50235"/>
    </source>
</evidence>
<dbReference type="GO" id="GO:0004843">
    <property type="term" value="F:cysteine-type deubiquitinase activity"/>
    <property type="evidence" value="ECO:0007669"/>
    <property type="project" value="InterPro"/>
</dbReference>
<reference evidence="4 5" key="1">
    <citation type="submission" date="2023-10" db="EMBL/GenBank/DDBJ databases">
        <authorList>
            <person name="Maclean D."/>
            <person name="Macfadyen A."/>
        </authorList>
    </citation>
    <scope>NUCLEOTIDE SEQUENCE [LARGE SCALE GENOMIC DNA]</scope>
</reference>
<feature type="region of interest" description="Disordered" evidence="2">
    <location>
        <begin position="356"/>
        <end position="420"/>
    </location>
</feature>
<feature type="compositionally biased region" description="Polar residues" evidence="2">
    <location>
        <begin position="382"/>
        <end position="395"/>
    </location>
</feature>
<dbReference type="PANTHER" id="PTHR21646">
    <property type="entry name" value="UBIQUITIN CARBOXYL-TERMINAL HYDROLASE"/>
    <property type="match status" value="1"/>
</dbReference>
<feature type="region of interest" description="Disordered" evidence="2">
    <location>
        <begin position="984"/>
        <end position="1090"/>
    </location>
</feature>
<dbReference type="InterPro" id="IPR013083">
    <property type="entry name" value="Znf_RING/FYVE/PHD"/>
</dbReference>
<evidence type="ECO:0000256" key="1">
    <source>
        <dbReference type="ARBA" id="ARBA00009085"/>
    </source>
</evidence>
<dbReference type="InterPro" id="IPR038765">
    <property type="entry name" value="Papain-like_cys_pep_sf"/>
</dbReference>
<feature type="region of interest" description="Disordered" evidence="2">
    <location>
        <begin position="471"/>
        <end position="688"/>
    </location>
</feature>
<feature type="compositionally biased region" description="Low complexity" evidence="2">
    <location>
        <begin position="527"/>
        <end position="552"/>
    </location>
</feature>
<feature type="compositionally biased region" description="Polar residues" evidence="2">
    <location>
        <begin position="902"/>
        <end position="923"/>
    </location>
</feature>
<dbReference type="InterPro" id="IPR050185">
    <property type="entry name" value="Ub_carboxyl-term_hydrolase"/>
</dbReference>
<feature type="compositionally biased region" description="Gly residues" evidence="2">
    <location>
        <begin position="943"/>
        <end position="954"/>
    </location>
</feature>
<dbReference type="PROSITE" id="PS50235">
    <property type="entry name" value="USP_3"/>
    <property type="match status" value="1"/>
</dbReference>
<proteinExistence type="inferred from homology"/>
<comment type="caution">
    <text evidence="4">The sequence shown here is derived from an EMBL/GenBank/DDBJ whole genome shotgun (WGS) entry which is preliminary data.</text>
</comment>
<feature type="domain" description="USP" evidence="3">
    <location>
        <begin position="152"/>
        <end position="1274"/>
    </location>
</feature>